<organism evidence="1 2">
    <name type="scientific">Paenibacillus odorifer</name>
    <dbReference type="NCBI Taxonomy" id="189426"/>
    <lineage>
        <taxon>Bacteria</taxon>
        <taxon>Bacillati</taxon>
        <taxon>Bacillota</taxon>
        <taxon>Bacilli</taxon>
        <taxon>Bacillales</taxon>
        <taxon>Paenibacillaceae</taxon>
        <taxon>Paenibacillus</taxon>
    </lineage>
</organism>
<comment type="caution">
    <text evidence="1">The sequence shown here is derived from an EMBL/GenBank/DDBJ whole genome shotgun (WGS) entry which is preliminary data.</text>
</comment>
<keyword evidence="2" id="KW-1185">Reference proteome</keyword>
<name>A0ABX3GBA2_9BACL</name>
<evidence type="ECO:0000313" key="2">
    <source>
        <dbReference type="Proteomes" id="UP000187158"/>
    </source>
</evidence>
<evidence type="ECO:0000313" key="1">
    <source>
        <dbReference type="EMBL" id="OMC81068.1"/>
    </source>
</evidence>
<feature type="non-terminal residue" evidence="1">
    <location>
        <position position="1"/>
    </location>
</feature>
<protein>
    <submittedName>
        <fullName evidence="1">MarR family transcriptional regulator</fullName>
    </submittedName>
</protein>
<dbReference type="EMBL" id="MPVP01000929">
    <property type="protein sequence ID" value="OMC81068.1"/>
    <property type="molecule type" value="Genomic_DNA"/>
</dbReference>
<proteinExistence type="predicted"/>
<accession>A0ABX3GBA2</accession>
<sequence length="32" mass="3613">PIVSKAIRKHFLDLLTDQDIESITTLAERTTS</sequence>
<gene>
    <name evidence="1" type="ORF">BSO21_35590</name>
</gene>
<reference evidence="1 2" key="1">
    <citation type="submission" date="2016-11" db="EMBL/GenBank/DDBJ databases">
        <title>Paenibacillus species isolates.</title>
        <authorList>
            <person name="Beno S.M."/>
        </authorList>
    </citation>
    <scope>NUCLEOTIDE SEQUENCE [LARGE SCALE GENOMIC DNA]</scope>
    <source>
        <strain evidence="1 2">FSL H7-0433</strain>
    </source>
</reference>
<dbReference type="Proteomes" id="UP000187158">
    <property type="component" value="Unassembled WGS sequence"/>
</dbReference>